<gene>
    <name evidence="2" type="ORF">HMPREF1318_1920</name>
</gene>
<evidence type="ECO:0000313" key="2">
    <source>
        <dbReference type="EMBL" id="EJF38154.1"/>
    </source>
</evidence>
<proteinExistence type="predicted"/>
<dbReference type="PANTHER" id="PTHR21525:SF9">
    <property type="entry name" value="CHANNEL_COLICIN DOMAIN-CONTAINING PROTEIN"/>
    <property type="match status" value="1"/>
</dbReference>
<keyword evidence="3" id="KW-1185">Reference proteome</keyword>
<reference evidence="2 3" key="1">
    <citation type="submission" date="2012-05" db="EMBL/GenBank/DDBJ databases">
        <authorList>
            <person name="Harkins D.M."/>
            <person name="Madupu R."/>
            <person name="Durkin A.S."/>
            <person name="Torralba M."/>
            <person name="Methe B."/>
            <person name="Sutton G.G."/>
            <person name="Nelson K.E."/>
        </authorList>
    </citation>
    <scope>NUCLEOTIDE SEQUENCE [LARGE SCALE GENOMIC DNA]</scope>
    <source>
        <strain evidence="2 3">F0489</strain>
    </source>
</reference>
<accession>J0MV45</accession>
<dbReference type="eggNOG" id="ENOG5033931">
    <property type="taxonomic scope" value="Bacteria"/>
</dbReference>
<comment type="caution">
    <text evidence="2">The sequence shown here is derived from an EMBL/GenBank/DDBJ whole genome shotgun (WGS) entry which is preliminary data.</text>
</comment>
<protein>
    <recommendedName>
        <fullName evidence="4">LXG domain-containing protein</fullName>
    </recommendedName>
</protein>
<dbReference type="PANTHER" id="PTHR21525">
    <property type="entry name" value="MOTILE SPERM PROTEIN"/>
    <property type="match status" value="1"/>
</dbReference>
<dbReference type="AlphaFoldDB" id="J0MV45"/>
<name>J0MV45_9ACTO</name>
<organism evidence="2 3">
    <name type="scientific">Actinomyces massiliensis F0489</name>
    <dbReference type="NCBI Taxonomy" id="1125718"/>
    <lineage>
        <taxon>Bacteria</taxon>
        <taxon>Bacillati</taxon>
        <taxon>Actinomycetota</taxon>
        <taxon>Actinomycetes</taxon>
        <taxon>Actinomycetales</taxon>
        <taxon>Actinomycetaceae</taxon>
        <taxon>Actinomyces</taxon>
    </lineage>
</organism>
<feature type="compositionally biased region" description="Low complexity" evidence="1">
    <location>
        <begin position="114"/>
        <end position="141"/>
    </location>
</feature>
<sequence length="422" mass="43278">MIMSIDTHLDATPSDITSSATKIGDIKSHVDSAETDMISARSSVADLRGTTAGAVYPMVNSCVTNCETLVSNLGSYKTALDNLASALGSIKTDLEGIRSRATEGGLTLSDETIDAPTPSSSSSSSSAGDSPSVPGDSPSGTEVDNSDAEFQQKMILYTTLATETSDIRTREKEARQDFVDACQKITNPVYHAVAAGVKDYIRPSTKGGGWIAAATASKWGVSRTKDAVGLVRGFALRASGADVARYRKWATSHSAKPGAPARRWIRGKNPVMTEAGGKGTWEWKHAFNDRKLGNWKVPASAEGSRSAKIAETAGKIADSNALKYAGRAGTAVSFGVDAYQQWQKDSKDPSIGTGEKVARAATKGAASAGGAWAGAQAGAAIGACVGGPVGAAVGGIVGGAVGSGAGSALADLANKGIHKLWH</sequence>
<feature type="region of interest" description="Disordered" evidence="1">
    <location>
        <begin position="102"/>
        <end position="144"/>
    </location>
</feature>
<evidence type="ECO:0008006" key="4">
    <source>
        <dbReference type="Google" id="ProtNLM"/>
    </source>
</evidence>
<dbReference type="Proteomes" id="UP000002941">
    <property type="component" value="Unassembled WGS sequence"/>
</dbReference>
<evidence type="ECO:0000313" key="3">
    <source>
        <dbReference type="Proteomes" id="UP000002941"/>
    </source>
</evidence>
<dbReference type="EMBL" id="AKFT01000193">
    <property type="protein sequence ID" value="EJF38154.1"/>
    <property type="molecule type" value="Genomic_DNA"/>
</dbReference>
<evidence type="ECO:0000256" key="1">
    <source>
        <dbReference type="SAM" id="MobiDB-lite"/>
    </source>
</evidence>